<dbReference type="SUPFAM" id="SSF46565">
    <property type="entry name" value="Chaperone J-domain"/>
    <property type="match status" value="1"/>
</dbReference>
<dbReference type="PROSITE" id="PS50030">
    <property type="entry name" value="UBA"/>
    <property type="match status" value="1"/>
</dbReference>
<feature type="region of interest" description="Disordered" evidence="1">
    <location>
        <begin position="1"/>
        <end position="83"/>
    </location>
</feature>
<feature type="region of interest" description="Disordered" evidence="1">
    <location>
        <begin position="367"/>
        <end position="590"/>
    </location>
</feature>
<sequence>MNDLNGLDWSSKPATGQKPNQGNANANGNYTAFSGPKPTPPVSGRASPLVSKPQSPPLKAPTPSNDSFSNLVAFGGNGTNKNISLQEQQKRLAESKLQQLVGQKQKLQEQWAGSDDVWNNLGSGRTTPATQNRQQTPAPAQQAAETEDDLFAAFNKPAASQAKSPPVQAELSQPNPDDDDPFGLSEFQARSNARSPPTHSGKSLPADDDDDILGDLSKPIAKKAPPRKEPPARQPSLEPAPATASTHPQDKAVAELVDMGFPADKAKRALEATETGMDVQAAVGLLLNQAHEETRQKSRSREPAQPRDPSDEPTGAGRPRQRQPDSEHERGQAGQRDRSSTPSNDPTKTAQEFGAAFIKTAGSFWKTAQKQVQQAVSEFNSDSESGSNQPKWLQAAAPQRPKHDEQDPRRARPTSSRQQQQQASATDEAMMLEAERPTPPPRQAPRSRAEQMFESDVDTSRDHSPAMPSRLHESHSPQPAIMRQQQQDPLPSMMRPKPQQPATSSRQILNKHVAEEQASQAYVSSARRRKPATPAPPPAQESDLLEGSFATKSLPSRPTTRSAPPPAQSRPSKPATPIQTRPPPPARTIPPISPIALKACHEARLKGNDHFKRGDYSSAHESYSTSLRHIPPSHPLSLVLLTNRALTSLKTGQPKAAITDSDAAITLIGPSKGDAETVDMQDGTPAKPMREYHGKALMRKAEALENLEKWTDAAVVWRQCVEDGHGGATAIQGRARAERAAALKPAPAVKRVPPRTAARSTPPVNTNIKPAAAVTALRAQNQAAEKLDDEKFALTDLVSARINAWKGGKEGNLRALLASLDTVLWEGAGWKKIGMADLVLPGKVKINYMKGIGKCHPDKIPTDATTEQRMVAGAVFTALNEAWDKFKAENNM</sequence>
<feature type="region of interest" description="Disordered" evidence="1">
    <location>
        <begin position="743"/>
        <end position="766"/>
    </location>
</feature>
<dbReference type="InterPro" id="IPR011990">
    <property type="entry name" value="TPR-like_helical_dom_sf"/>
</dbReference>
<feature type="compositionally biased region" description="Polar residues" evidence="1">
    <location>
        <begin position="340"/>
        <end position="350"/>
    </location>
</feature>
<feature type="compositionally biased region" description="Basic and acidic residues" evidence="1">
    <location>
        <begin position="322"/>
        <end position="339"/>
    </location>
</feature>
<dbReference type="InterPro" id="IPR009060">
    <property type="entry name" value="UBA-like_sf"/>
</dbReference>
<feature type="compositionally biased region" description="Polar residues" evidence="1">
    <location>
        <begin position="188"/>
        <end position="201"/>
    </location>
</feature>
<feature type="compositionally biased region" description="Basic and acidic residues" evidence="1">
    <location>
        <begin position="401"/>
        <end position="410"/>
    </location>
</feature>
<gene>
    <name evidence="3" type="primary">SWA2</name>
    <name evidence="3" type="ORF">LTR24_005871</name>
</gene>
<dbReference type="Gene3D" id="1.10.287.110">
    <property type="entry name" value="DnaJ domain"/>
    <property type="match status" value="1"/>
</dbReference>
<feature type="region of interest" description="Disordered" evidence="1">
    <location>
        <begin position="108"/>
        <end position="258"/>
    </location>
</feature>
<dbReference type="Proteomes" id="UP001345013">
    <property type="component" value="Unassembled WGS sequence"/>
</dbReference>
<organism evidence="3 4">
    <name type="scientific">Lithohypha guttulata</name>
    <dbReference type="NCBI Taxonomy" id="1690604"/>
    <lineage>
        <taxon>Eukaryota</taxon>
        <taxon>Fungi</taxon>
        <taxon>Dikarya</taxon>
        <taxon>Ascomycota</taxon>
        <taxon>Pezizomycotina</taxon>
        <taxon>Eurotiomycetes</taxon>
        <taxon>Chaetothyriomycetidae</taxon>
        <taxon>Chaetothyriales</taxon>
        <taxon>Trichomeriaceae</taxon>
        <taxon>Lithohypha</taxon>
    </lineage>
</organism>
<dbReference type="EMBL" id="JAVRRG010000070">
    <property type="protein sequence ID" value="KAK5089818.1"/>
    <property type="molecule type" value="Genomic_DNA"/>
</dbReference>
<feature type="region of interest" description="Disordered" evidence="1">
    <location>
        <begin position="283"/>
        <end position="354"/>
    </location>
</feature>
<keyword evidence="4" id="KW-1185">Reference proteome</keyword>
<feature type="compositionally biased region" description="Basic and acidic residues" evidence="1">
    <location>
        <begin position="458"/>
        <end position="475"/>
    </location>
</feature>
<feature type="compositionally biased region" description="Basic and acidic residues" evidence="1">
    <location>
        <begin position="290"/>
        <end position="310"/>
    </location>
</feature>
<dbReference type="Pfam" id="PF22562">
    <property type="entry name" value="UBA_7"/>
    <property type="match status" value="1"/>
</dbReference>
<evidence type="ECO:0000313" key="3">
    <source>
        <dbReference type="EMBL" id="KAK5089818.1"/>
    </source>
</evidence>
<protein>
    <submittedName>
        <fullName evidence="3">Auxilin-like clathrin-binding protein required for normal clathrin function</fullName>
    </submittedName>
</protein>
<feature type="compositionally biased region" description="Low complexity" evidence="1">
    <location>
        <begin position="413"/>
        <end position="426"/>
    </location>
</feature>
<evidence type="ECO:0000313" key="4">
    <source>
        <dbReference type="Proteomes" id="UP001345013"/>
    </source>
</evidence>
<dbReference type="InterPro" id="IPR015940">
    <property type="entry name" value="UBA"/>
</dbReference>
<reference evidence="3 4" key="1">
    <citation type="submission" date="2023-08" db="EMBL/GenBank/DDBJ databases">
        <title>Black Yeasts Isolated from many extreme environments.</title>
        <authorList>
            <person name="Coleine C."/>
            <person name="Stajich J.E."/>
            <person name="Selbmann L."/>
        </authorList>
    </citation>
    <scope>NUCLEOTIDE SEQUENCE [LARGE SCALE GENOMIC DNA]</scope>
    <source>
        <strain evidence="3 4">CCFEE 5885</strain>
    </source>
</reference>
<comment type="caution">
    <text evidence="3">The sequence shown here is derived from an EMBL/GenBank/DDBJ whole genome shotgun (WGS) entry which is preliminary data.</text>
</comment>
<dbReference type="PANTHER" id="PTHR23172:SF19">
    <property type="entry name" value="J DOMAIN-CONTAINING PROTEIN"/>
    <property type="match status" value="1"/>
</dbReference>
<dbReference type="PANTHER" id="PTHR23172">
    <property type="entry name" value="AUXILIN/CYCLIN G-ASSOCIATED KINASE-RELATED"/>
    <property type="match status" value="1"/>
</dbReference>
<dbReference type="InterPro" id="IPR036869">
    <property type="entry name" value="J_dom_sf"/>
</dbReference>
<name>A0ABR0K9J0_9EURO</name>
<dbReference type="SMART" id="SM00165">
    <property type="entry name" value="UBA"/>
    <property type="match status" value="1"/>
</dbReference>
<feature type="compositionally biased region" description="Low complexity" evidence="1">
    <location>
        <begin position="743"/>
        <end position="759"/>
    </location>
</feature>
<feature type="compositionally biased region" description="Polar residues" evidence="1">
    <location>
        <begin position="12"/>
        <end position="32"/>
    </location>
</feature>
<evidence type="ECO:0000259" key="2">
    <source>
        <dbReference type="PROSITE" id="PS50030"/>
    </source>
</evidence>
<accession>A0ABR0K9J0</accession>
<feature type="compositionally biased region" description="Low complexity" evidence="1">
    <location>
        <begin position="569"/>
        <end position="579"/>
    </location>
</feature>
<feature type="compositionally biased region" description="Low complexity" evidence="1">
    <location>
        <begin position="125"/>
        <end position="144"/>
    </location>
</feature>
<dbReference type="CDD" id="cd14270">
    <property type="entry name" value="UBA"/>
    <property type="match status" value="1"/>
</dbReference>
<feature type="domain" description="UBA" evidence="2">
    <location>
        <begin position="247"/>
        <end position="289"/>
    </location>
</feature>
<feature type="compositionally biased region" description="Polar residues" evidence="1">
    <location>
        <begin position="367"/>
        <end position="391"/>
    </location>
</feature>
<dbReference type="SUPFAM" id="SSF48452">
    <property type="entry name" value="TPR-like"/>
    <property type="match status" value="1"/>
</dbReference>
<evidence type="ECO:0000256" key="1">
    <source>
        <dbReference type="SAM" id="MobiDB-lite"/>
    </source>
</evidence>
<dbReference type="SUPFAM" id="SSF46934">
    <property type="entry name" value="UBA-like"/>
    <property type="match status" value="1"/>
</dbReference>
<dbReference type="Gene3D" id="1.25.40.10">
    <property type="entry name" value="Tetratricopeptide repeat domain"/>
    <property type="match status" value="1"/>
</dbReference>
<dbReference type="Gene3D" id="1.10.8.10">
    <property type="entry name" value="DNA helicase RuvA subunit, C-terminal domain"/>
    <property type="match status" value="1"/>
</dbReference>
<feature type="compositionally biased region" description="Pro residues" evidence="1">
    <location>
        <begin position="580"/>
        <end position="590"/>
    </location>
</feature>
<proteinExistence type="predicted"/>